<reference evidence="5" key="1">
    <citation type="submission" date="2020-09" db="EMBL/GenBank/DDBJ databases">
        <title>Whole genome shotgun sequence of Streptomyces xanthophaeus NBRC 12829.</title>
        <authorList>
            <person name="Komaki H."/>
            <person name="Tamura T."/>
        </authorList>
    </citation>
    <scope>NUCLEOTIDE SEQUENCE</scope>
    <source>
        <strain evidence="5">NBRC 12829</strain>
    </source>
</reference>
<organism evidence="5 6">
    <name type="scientific">Streptomyces xanthophaeus</name>
    <dbReference type="NCBI Taxonomy" id="67385"/>
    <lineage>
        <taxon>Bacteria</taxon>
        <taxon>Bacillati</taxon>
        <taxon>Actinomycetota</taxon>
        <taxon>Actinomycetes</taxon>
        <taxon>Kitasatosporales</taxon>
        <taxon>Streptomycetaceae</taxon>
        <taxon>Streptomyces</taxon>
    </lineage>
</organism>
<dbReference type="Proteomes" id="UP000600026">
    <property type="component" value="Unassembled WGS sequence"/>
</dbReference>
<evidence type="ECO:0000256" key="3">
    <source>
        <dbReference type="SAM" id="MobiDB-lite"/>
    </source>
</evidence>
<dbReference type="CDD" id="cd18879">
    <property type="entry name" value="NUDIX_Hydrolase"/>
    <property type="match status" value="1"/>
</dbReference>
<sequence length="174" mass="19277">MTTPDFIRAIRATAGHQLLLLPGVTAIVLDDLGRVLLGRRSDTGRWSVIGGIAEPGEQPAETAVREVYEETAVRCVPERVVLVQMLTPITYPNGDVCQFQDITFRCRATGGEARANDHESLEVAWFEVDALPPLERFALDRIHQALRDEPTWFELPAEPAEPAEPSEPADHSPR</sequence>
<dbReference type="PANTHER" id="PTHR43046:SF16">
    <property type="entry name" value="ADP-RIBOSE PYROPHOSPHATASE YJHB-RELATED"/>
    <property type="match status" value="1"/>
</dbReference>
<keyword evidence="6" id="KW-1185">Reference proteome</keyword>
<dbReference type="GO" id="GO:0016787">
    <property type="term" value="F:hydrolase activity"/>
    <property type="evidence" value="ECO:0007669"/>
    <property type="project" value="UniProtKB-KW"/>
</dbReference>
<comment type="cofactor">
    <cofactor evidence="1">
        <name>Mg(2+)</name>
        <dbReference type="ChEBI" id="CHEBI:18420"/>
    </cofactor>
</comment>
<evidence type="ECO:0000313" key="5">
    <source>
        <dbReference type="EMBL" id="GHI83788.1"/>
    </source>
</evidence>
<keyword evidence="2 5" id="KW-0378">Hydrolase</keyword>
<dbReference type="PANTHER" id="PTHR43046">
    <property type="entry name" value="GDP-MANNOSE MANNOSYL HYDROLASE"/>
    <property type="match status" value="1"/>
</dbReference>
<dbReference type="SUPFAM" id="SSF55811">
    <property type="entry name" value="Nudix"/>
    <property type="match status" value="1"/>
</dbReference>
<dbReference type="OrthoDB" id="9814308at2"/>
<name>A0A919GSJ5_9ACTN</name>
<dbReference type="AlphaFoldDB" id="A0A919GSJ5"/>
<evidence type="ECO:0000259" key="4">
    <source>
        <dbReference type="PROSITE" id="PS51462"/>
    </source>
</evidence>
<feature type="region of interest" description="Disordered" evidence="3">
    <location>
        <begin position="152"/>
        <end position="174"/>
    </location>
</feature>
<dbReference type="Gene3D" id="3.90.79.10">
    <property type="entry name" value="Nucleoside Triphosphate Pyrophosphohydrolase"/>
    <property type="match status" value="1"/>
</dbReference>
<dbReference type="InterPro" id="IPR015797">
    <property type="entry name" value="NUDIX_hydrolase-like_dom_sf"/>
</dbReference>
<dbReference type="InterPro" id="IPR000086">
    <property type="entry name" value="NUDIX_hydrolase_dom"/>
</dbReference>
<gene>
    <name evidence="5" type="ORF">Sxan_11520</name>
</gene>
<dbReference type="PROSITE" id="PS51462">
    <property type="entry name" value="NUDIX"/>
    <property type="match status" value="1"/>
</dbReference>
<proteinExistence type="predicted"/>
<protein>
    <submittedName>
        <fullName evidence="5">NUDIX hydrolase</fullName>
    </submittedName>
</protein>
<evidence type="ECO:0000256" key="1">
    <source>
        <dbReference type="ARBA" id="ARBA00001946"/>
    </source>
</evidence>
<dbReference type="Pfam" id="PF00293">
    <property type="entry name" value="NUDIX"/>
    <property type="match status" value="1"/>
</dbReference>
<dbReference type="RefSeq" id="WP_051902611.1">
    <property type="nucleotide sequence ID" value="NZ_BNEE01000004.1"/>
</dbReference>
<dbReference type="EMBL" id="BNEE01000004">
    <property type="protein sequence ID" value="GHI83788.1"/>
    <property type="molecule type" value="Genomic_DNA"/>
</dbReference>
<feature type="domain" description="Nudix hydrolase" evidence="4">
    <location>
        <begin position="19"/>
        <end position="148"/>
    </location>
</feature>
<comment type="caution">
    <text evidence="5">The sequence shown here is derived from an EMBL/GenBank/DDBJ whole genome shotgun (WGS) entry which is preliminary data.</text>
</comment>
<evidence type="ECO:0000313" key="6">
    <source>
        <dbReference type="Proteomes" id="UP000600026"/>
    </source>
</evidence>
<accession>A0A919GSJ5</accession>
<evidence type="ECO:0000256" key="2">
    <source>
        <dbReference type="ARBA" id="ARBA00022801"/>
    </source>
</evidence>